<evidence type="ECO:0000259" key="8">
    <source>
        <dbReference type="Pfam" id="PF01545"/>
    </source>
</evidence>
<evidence type="ECO:0000313" key="10">
    <source>
        <dbReference type="EMBL" id="RAW49550.1"/>
    </source>
</evidence>
<dbReference type="Proteomes" id="UP000251634">
    <property type="component" value="Unassembled WGS sequence"/>
</dbReference>
<dbReference type="RefSeq" id="WP_112115726.1">
    <property type="nucleotide sequence ID" value="NZ_PRKZ01000005.1"/>
</dbReference>
<dbReference type="InterPro" id="IPR036837">
    <property type="entry name" value="Cation_efflux_CTD_sf"/>
</dbReference>
<comment type="subcellular location">
    <subcellularLocation>
        <location evidence="1">Membrane</location>
        <topology evidence="1">Multi-pass membrane protein</topology>
    </subcellularLocation>
</comment>
<dbReference type="Gene3D" id="1.20.1510.10">
    <property type="entry name" value="Cation efflux protein transmembrane domain"/>
    <property type="match status" value="1"/>
</dbReference>
<dbReference type="Gene3D" id="3.30.70.1350">
    <property type="entry name" value="Cation efflux protein, cytoplasmic domain"/>
    <property type="match status" value="1"/>
</dbReference>
<reference evidence="10 11" key="1">
    <citation type="submission" date="2018-02" db="EMBL/GenBank/DDBJ databases">
        <title>Complete genome sequencing of Faecalibacterium prausnitzii strains isolated from the human gut.</title>
        <authorList>
            <person name="Fitzgerald B.C."/>
            <person name="Shkoporov A.N."/>
            <person name="Ross P.R."/>
            <person name="Hill C."/>
        </authorList>
    </citation>
    <scope>NUCLEOTIDE SEQUENCE [LARGE SCALE GENOMIC DNA]</scope>
    <source>
        <strain evidence="10 11">APC942/8-14-2</strain>
    </source>
</reference>
<keyword evidence="4 7" id="KW-0812">Transmembrane</keyword>
<dbReference type="Pfam" id="PF01545">
    <property type="entry name" value="Cation_efflux"/>
    <property type="match status" value="1"/>
</dbReference>
<feature type="transmembrane region" description="Helical" evidence="7">
    <location>
        <begin position="199"/>
        <end position="216"/>
    </location>
</feature>
<gene>
    <name evidence="10" type="ORF">C4N25_08580</name>
</gene>
<dbReference type="FunFam" id="1.20.1510.10:FF:000006">
    <property type="entry name" value="Divalent cation efflux transporter"/>
    <property type="match status" value="1"/>
</dbReference>
<dbReference type="SUPFAM" id="SSF160240">
    <property type="entry name" value="Cation efflux protein cytoplasmic domain-like"/>
    <property type="match status" value="1"/>
</dbReference>
<dbReference type="GO" id="GO:0016020">
    <property type="term" value="C:membrane"/>
    <property type="evidence" value="ECO:0007669"/>
    <property type="project" value="UniProtKB-SubCell"/>
</dbReference>
<feature type="transmembrane region" description="Helical" evidence="7">
    <location>
        <begin position="127"/>
        <end position="148"/>
    </location>
</feature>
<dbReference type="InterPro" id="IPR027470">
    <property type="entry name" value="Cation_efflux_CTD"/>
</dbReference>
<dbReference type="InterPro" id="IPR058533">
    <property type="entry name" value="Cation_efflux_TM"/>
</dbReference>
<dbReference type="SUPFAM" id="SSF161111">
    <property type="entry name" value="Cation efflux protein transmembrane domain-like"/>
    <property type="match status" value="1"/>
</dbReference>
<dbReference type="InterPro" id="IPR027469">
    <property type="entry name" value="Cation_efflux_TMD_sf"/>
</dbReference>
<evidence type="ECO:0000256" key="4">
    <source>
        <dbReference type="ARBA" id="ARBA00022692"/>
    </source>
</evidence>
<name>A0A329TL99_9FIRM</name>
<dbReference type="NCBIfam" id="TIGR01297">
    <property type="entry name" value="CDF"/>
    <property type="match status" value="1"/>
</dbReference>
<dbReference type="AlphaFoldDB" id="A0A329TL99"/>
<dbReference type="Pfam" id="PF16916">
    <property type="entry name" value="ZT_dimer"/>
    <property type="match status" value="1"/>
</dbReference>
<evidence type="ECO:0000259" key="9">
    <source>
        <dbReference type="Pfam" id="PF16916"/>
    </source>
</evidence>
<accession>A0A329TL99</accession>
<dbReference type="GO" id="GO:0008324">
    <property type="term" value="F:monoatomic cation transmembrane transporter activity"/>
    <property type="evidence" value="ECO:0007669"/>
    <property type="project" value="InterPro"/>
</dbReference>
<feature type="transmembrane region" description="Helical" evidence="7">
    <location>
        <begin position="24"/>
        <end position="47"/>
    </location>
</feature>
<organism evidence="10 11">
    <name type="scientific">Faecalibacterium prausnitzii</name>
    <dbReference type="NCBI Taxonomy" id="853"/>
    <lineage>
        <taxon>Bacteria</taxon>
        <taxon>Bacillati</taxon>
        <taxon>Bacillota</taxon>
        <taxon>Clostridia</taxon>
        <taxon>Eubacteriales</taxon>
        <taxon>Oscillospiraceae</taxon>
        <taxon>Faecalibacterium</taxon>
    </lineage>
</organism>
<feature type="domain" description="Cation efflux protein cytoplasmic" evidence="9">
    <location>
        <begin position="228"/>
        <end position="304"/>
    </location>
</feature>
<evidence type="ECO:0000256" key="3">
    <source>
        <dbReference type="ARBA" id="ARBA00022448"/>
    </source>
</evidence>
<keyword evidence="5 7" id="KW-1133">Transmembrane helix</keyword>
<dbReference type="PANTHER" id="PTHR43840">
    <property type="entry name" value="MITOCHONDRIAL METAL TRANSPORTER 1-RELATED"/>
    <property type="match status" value="1"/>
</dbReference>
<evidence type="ECO:0000313" key="11">
    <source>
        <dbReference type="Proteomes" id="UP000251634"/>
    </source>
</evidence>
<evidence type="ECO:0000256" key="1">
    <source>
        <dbReference type="ARBA" id="ARBA00004141"/>
    </source>
</evidence>
<dbReference type="InterPro" id="IPR050291">
    <property type="entry name" value="CDF_Transporter"/>
</dbReference>
<proteinExistence type="inferred from homology"/>
<evidence type="ECO:0000256" key="7">
    <source>
        <dbReference type="SAM" id="Phobius"/>
    </source>
</evidence>
<sequence>MTQFLIRCFIKRPDDVKDAAVRTAYGNLASLVGMACNILLCIGKLLAGTLFGSIAIMADALNNLSDASSNVVSLIGFRLAAKAPDAEHPYGHARYEYLAGLVVSVTILAIGLSLLKESALKVLHPTPVAFSWLSIGVLAASILVKLWLSGFNRAVGKKINSETLMATAADSRNDVLTTGAVLLSTILCSLTGYGIMDGIMGVGVAAFILWSGWGLVMDTLSPLLGESPSPELVEHIERTVMSYPGVLGMHDLMVHDYGPGHQFASLHVEFPAETDPLTAHDVIDNIENDFLKKDRLQVTIHYDPIVTADASVGVLRARLQEHARQLDPQLSIHDLRIVPGDSHTNVLFDLVFPAGYTGDIDQMLAKMCQFVKEQDPKYCCVVKVEQSYASALPDKK</sequence>
<keyword evidence="6 7" id="KW-0472">Membrane</keyword>
<dbReference type="InterPro" id="IPR002524">
    <property type="entry name" value="Cation_efflux"/>
</dbReference>
<dbReference type="PANTHER" id="PTHR43840:SF15">
    <property type="entry name" value="MITOCHONDRIAL METAL TRANSPORTER 1-RELATED"/>
    <property type="match status" value="1"/>
</dbReference>
<keyword evidence="3" id="KW-0813">Transport</keyword>
<comment type="caution">
    <text evidence="10">The sequence shown here is derived from an EMBL/GenBank/DDBJ whole genome shotgun (WGS) entry which is preliminary data.</text>
</comment>
<comment type="similarity">
    <text evidence="2">Belongs to the cation diffusion facilitator (CDF) transporter (TC 2.A.4) family.</text>
</comment>
<evidence type="ECO:0000256" key="2">
    <source>
        <dbReference type="ARBA" id="ARBA00008114"/>
    </source>
</evidence>
<protein>
    <submittedName>
        <fullName evidence="10">Cation-efflux pump</fullName>
    </submittedName>
</protein>
<feature type="transmembrane region" description="Helical" evidence="7">
    <location>
        <begin position="97"/>
        <end position="115"/>
    </location>
</feature>
<feature type="domain" description="Cation efflux protein transmembrane" evidence="8">
    <location>
        <begin position="31"/>
        <end position="224"/>
    </location>
</feature>
<evidence type="ECO:0000256" key="6">
    <source>
        <dbReference type="ARBA" id="ARBA00023136"/>
    </source>
</evidence>
<dbReference type="EMBL" id="PRKZ01000005">
    <property type="protein sequence ID" value="RAW49550.1"/>
    <property type="molecule type" value="Genomic_DNA"/>
</dbReference>
<feature type="transmembrane region" description="Helical" evidence="7">
    <location>
        <begin position="175"/>
        <end position="193"/>
    </location>
</feature>
<evidence type="ECO:0000256" key="5">
    <source>
        <dbReference type="ARBA" id="ARBA00022989"/>
    </source>
</evidence>